<dbReference type="RefSeq" id="XP_041405814.1">
    <property type="nucleotide sequence ID" value="XM_041549880.1"/>
</dbReference>
<organism evidence="2 3">
    <name type="scientific">Maudiozyma barnettii</name>
    <dbReference type="NCBI Taxonomy" id="61262"/>
    <lineage>
        <taxon>Eukaryota</taxon>
        <taxon>Fungi</taxon>
        <taxon>Dikarya</taxon>
        <taxon>Ascomycota</taxon>
        <taxon>Saccharomycotina</taxon>
        <taxon>Saccharomycetes</taxon>
        <taxon>Saccharomycetales</taxon>
        <taxon>Saccharomycetaceae</taxon>
        <taxon>Maudiozyma</taxon>
    </lineage>
</organism>
<evidence type="ECO:0000313" key="2">
    <source>
        <dbReference type="EMBL" id="CAB4253969.1"/>
    </source>
</evidence>
<accession>A0A8H2VE82</accession>
<dbReference type="GeneID" id="64856945"/>
<comment type="caution">
    <text evidence="2">The sequence shown here is derived from an EMBL/GenBank/DDBJ whole genome shotgun (WGS) entry which is preliminary data.</text>
</comment>
<name>A0A8H2VE82_9SACH</name>
<sequence length="257" mass="29800">MSTLCNVYKLIETAEQETKRGNLQNSIIYYKETLKEINEITDNIEESGLSNNVIEAVQLLRKDVSQTIYDIQNVLHVDNDFTLPVNNKIGENTEFFKNGSNNNCPSSSDSNGINQNFLGSVYLRMNPSVMQPGGARMWENIISNDKLIPNNDPLFLGIINKLQSNVILSVSNQTKDIQQNEEGTQSIEEKIQQHVEQFRKEVSWYEQKKYEEYENKIQEIERENRKLNLQVDRLKQRWDSLVESAKERKKKYSVDSA</sequence>
<dbReference type="AlphaFoldDB" id="A0A8H2VE82"/>
<proteinExistence type="predicted"/>
<dbReference type="OrthoDB" id="4034212at2759"/>
<keyword evidence="3" id="KW-1185">Reference proteome</keyword>
<gene>
    <name evidence="2" type="ORF">KABA2_03S09482</name>
</gene>
<evidence type="ECO:0000313" key="3">
    <source>
        <dbReference type="Proteomes" id="UP000644660"/>
    </source>
</evidence>
<dbReference type="Proteomes" id="UP000644660">
    <property type="component" value="Unassembled WGS sequence"/>
</dbReference>
<protein>
    <submittedName>
        <fullName evidence="2">Uncharacterized protein</fullName>
    </submittedName>
</protein>
<dbReference type="EMBL" id="CAEFZW010000003">
    <property type="protein sequence ID" value="CAB4253969.1"/>
    <property type="molecule type" value="Genomic_DNA"/>
</dbReference>
<feature type="coiled-coil region" evidence="1">
    <location>
        <begin position="203"/>
        <end position="237"/>
    </location>
</feature>
<keyword evidence="1" id="KW-0175">Coiled coil</keyword>
<reference evidence="2 3" key="1">
    <citation type="submission" date="2020-05" db="EMBL/GenBank/DDBJ databases">
        <authorList>
            <person name="Casaregola S."/>
            <person name="Devillers H."/>
            <person name="Grondin C."/>
        </authorList>
    </citation>
    <scope>NUCLEOTIDE SEQUENCE [LARGE SCALE GENOMIC DNA]</scope>
    <source>
        <strain evidence="2 3">CLIB 1767</strain>
    </source>
</reference>
<evidence type="ECO:0000256" key="1">
    <source>
        <dbReference type="SAM" id="Coils"/>
    </source>
</evidence>